<organism evidence="4 5">
    <name type="scientific">Nematocida parisii (strain ERTm3)</name>
    <name type="common">Nematode killer fungus</name>
    <dbReference type="NCBI Taxonomy" id="935791"/>
    <lineage>
        <taxon>Eukaryota</taxon>
        <taxon>Fungi</taxon>
        <taxon>Fungi incertae sedis</taxon>
        <taxon>Microsporidia</taxon>
        <taxon>Nematocida</taxon>
    </lineage>
</organism>
<proteinExistence type="predicted"/>
<protein>
    <recommendedName>
        <fullName evidence="6">RING-type domain-containing protein</fullName>
    </recommendedName>
</protein>
<keyword evidence="5" id="KW-1185">Reference proteome</keyword>
<evidence type="ECO:0000256" key="3">
    <source>
        <dbReference type="ARBA" id="ARBA00022833"/>
    </source>
</evidence>
<evidence type="ECO:0000313" key="5">
    <source>
        <dbReference type="Proteomes" id="UP000002872"/>
    </source>
</evidence>
<dbReference type="OrthoDB" id="1305878at2759"/>
<evidence type="ECO:0000256" key="2">
    <source>
        <dbReference type="ARBA" id="ARBA00022771"/>
    </source>
</evidence>
<keyword evidence="1" id="KW-0479">Metal-binding</keyword>
<dbReference type="VEuPathDB" id="MicrosporidiaDB:NEQG_00339"/>
<sequence>MNNTDERSQATEECLEDTQAAHEQTENVIIEEETCTLCNDSAQCVTVCKHFFCYTCARGFITQSTKCVVCSEETNGIVFITVNESRNKQSKKK</sequence>
<dbReference type="InterPro" id="IPR017907">
    <property type="entry name" value="Znf_RING_CS"/>
</dbReference>
<accession>I3EK22</accession>
<reference evidence="4" key="1">
    <citation type="submission" date="2011-01" db="EMBL/GenBank/DDBJ databases">
        <title>The Genome Sequence of Nematocida parisii strain ERTm3.</title>
        <authorList>
            <consortium name="The Broad Institute Genome Sequencing Platform"/>
            <consortium name="The Broad Institute Genome Sequencing Center for Infectious Disease"/>
            <person name="Cuomo C."/>
            <person name="Troemel E."/>
            <person name="Young S.K."/>
            <person name="Zeng Q."/>
            <person name="Gargeya S."/>
            <person name="Fitzgerald M."/>
            <person name="Haas B."/>
            <person name="Abouelleil A."/>
            <person name="Alvarado L."/>
            <person name="Arachchi H.M."/>
            <person name="Berlin A."/>
            <person name="Chapman S.B."/>
            <person name="Gearin G."/>
            <person name="Goldberg J."/>
            <person name="Griggs A."/>
            <person name="Gujja S."/>
            <person name="Hansen M."/>
            <person name="Heiman D."/>
            <person name="Howarth C."/>
            <person name="Larimer J."/>
            <person name="Lui A."/>
            <person name="MacDonald P.J.P."/>
            <person name="McCowen C."/>
            <person name="Montmayeur A."/>
            <person name="Murphy C."/>
            <person name="Neiman D."/>
            <person name="Pearson M."/>
            <person name="Priest M."/>
            <person name="Roberts A."/>
            <person name="Saif S."/>
            <person name="Shea T."/>
            <person name="Sisk P."/>
            <person name="Stolte C."/>
            <person name="Sykes S."/>
            <person name="Wortman J."/>
            <person name="Nusbaum C."/>
            <person name="Birren B."/>
        </authorList>
    </citation>
    <scope>NUCLEOTIDE SEQUENCE</scope>
    <source>
        <strain evidence="4">ERTm3</strain>
    </source>
</reference>
<keyword evidence="3" id="KW-0862">Zinc</keyword>
<gene>
    <name evidence="4" type="ORF">NEQG_00339</name>
</gene>
<keyword evidence="2" id="KW-0863">Zinc-finger</keyword>
<dbReference type="HOGENOM" id="CLU_2413791_0_0_1"/>
<dbReference type="EMBL" id="GL870876">
    <property type="protein sequence ID" value="EIJ89569.1"/>
    <property type="molecule type" value="Genomic_DNA"/>
</dbReference>
<name>I3EK22_NEMP3</name>
<evidence type="ECO:0000313" key="4">
    <source>
        <dbReference type="EMBL" id="EIJ89569.1"/>
    </source>
</evidence>
<dbReference type="InParanoid" id="I3EK22"/>
<dbReference type="SUPFAM" id="SSF57850">
    <property type="entry name" value="RING/U-box"/>
    <property type="match status" value="1"/>
</dbReference>
<dbReference type="Gene3D" id="3.30.40.10">
    <property type="entry name" value="Zinc/RING finger domain, C3HC4 (zinc finger)"/>
    <property type="match status" value="1"/>
</dbReference>
<dbReference type="InterPro" id="IPR013083">
    <property type="entry name" value="Znf_RING/FYVE/PHD"/>
</dbReference>
<dbReference type="GO" id="GO:0008270">
    <property type="term" value="F:zinc ion binding"/>
    <property type="evidence" value="ECO:0007669"/>
    <property type="project" value="UniProtKB-KW"/>
</dbReference>
<dbReference type="AlphaFoldDB" id="I3EK22"/>
<dbReference type="OMA" id="CARGFIT"/>
<dbReference type="Proteomes" id="UP000002872">
    <property type="component" value="Unassembled WGS sequence"/>
</dbReference>
<evidence type="ECO:0000256" key="1">
    <source>
        <dbReference type="ARBA" id="ARBA00022723"/>
    </source>
</evidence>
<dbReference type="PROSITE" id="PS00518">
    <property type="entry name" value="ZF_RING_1"/>
    <property type="match status" value="1"/>
</dbReference>
<evidence type="ECO:0008006" key="6">
    <source>
        <dbReference type="Google" id="ProtNLM"/>
    </source>
</evidence>